<sequence>IRDISPKNGSEVFFSHEIYEKYSLAPSLSELWHLSNRYIPTLTACCWVCWVLLWGSSFR</sequence>
<dbReference type="GeneTree" id="ENSGT01010000223714"/>
<reference evidence="1 2" key="1">
    <citation type="submission" date="2019-11" db="EMBL/GenBank/DDBJ databases">
        <title>Strigops habroptila (kakapo) genome, bStrHab1, primary haplotype, v2.</title>
        <authorList>
            <person name="Jarvis E.D."/>
            <person name="Howard J."/>
            <person name="Rhie A."/>
            <person name="Phillippy A."/>
            <person name="Korlach J."/>
            <person name="Digby A."/>
            <person name="Iorns D."/>
            <person name="Eason D."/>
            <person name="Robertson B."/>
            <person name="Raemaekers T."/>
            <person name="Howe K."/>
            <person name="Lewin H."/>
            <person name="Damas J."/>
            <person name="Hastie A."/>
            <person name="Tracey A."/>
            <person name="Chow W."/>
            <person name="Fedrigo O."/>
        </authorList>
    </citation>
    <scope>NUCLEOTIDE SEQUENCE [LARGE SCALE GENOMIC DNA]</scope>
</reference>
<protein>
    <submittedName>
        <fullName evidence="1">Uncharacterized protein</fullName>
    </submittedName>
</protein>
<reference evidence="1" key="2">
    <citation type="submission" date="2025-08" db="UniProtKB">
        <authorList>
            <consortium name="Ensembl"/>
        </authorList>
    </citation>
    <scope>IDENTIFICATION</scope>
</reference>
<dbReference type="Proteomes" id="UP000472266">
    <property type="component" value="Chromosome 10"/>
</dbReference>
<proteinExistence type="predicted"/>
<evidence type="ECO:0000313" key="1">
    <source>
        <dbReference type="Ensembl" id="ENSSHBP00005011859.1"/>
    </source>
</evidence>
<name>A0A672U9W8_STRHB</name>
<dbReference type="AlphaFoldDB" id="A0A672U9W8"/>
<accession>A0A672U9W8</accession>
<dbReference type="InParanoid" id="A0A672U9W8"/>
<dbReference type="OMA" id="TACCWVC"/>
<organism evidence="1 2">
    <name type="scientific">Strigops habroptila</name>
    <name type="common">Kakapo</name>
    <dbReference type="NCBI Taxonomy" id="2489341"/>
    <lineage>
        <taxon>Eukaryota</taxon>
        <taxon>Metazoa</taxon>
        <taxon>Chordata</taxon>
        <taxon>Craniata</taxon>
        <taxon>Vertebrata</taxon>
        <taxon>Euteleostomi</taxon>
        <taxon>Archelosauria</taxon>
        <taxon>Archosauria</taxon>
        <taxon>Dinosauria</taxon>
        <taxon>Saurischia</taxon>
        <taxon>Theropoda</taxon>
        <taxon>Coelurosauria</taxon>
        <taxon>Aves</taxon>
        <taxon>Neognathae</taxon>
        <taxon>Neoaves</taxon>
        <taxon>Telluraves</taxon>
        <taxon>Australaves</taxon>
        <taxon>Psittaciformes</taxon>
        <taxon>Psittacidae</taxon>
        <taxon>Strigops</taxon>
    </lineage>
</organism>
<evidence type="ECO:0000313" key="2">
    <source>
        <dbReference type="Proteomes" id="UP000472266"/>
    </source>
</evidence>
<keyword evidence="2" id="KW-1185">Reference proteome</keyword>
<reference evidence="1" key="3">
    <citation type="submission" date="2025-09" db="UniProtKB">
        <authorList>
            <consortium name="Ensembl"/>
        </authorList>
    </citation>
    <scope>IDENTIFICATION</scope>
</reference>
<dbReference type="Ensembl" id="ENSSHBT00005014292.1">
    <property type="protein sequence ID" value="ENSSHBP00005011859.1"/>
    <property type="gene ID" value="ENSSHBG00005010361.1"/>
</dbReference>